<dbReference type="Proteomes" id="UP000095751">
    <property type="component" value="Unassembled WGS sequence"/>
</dbReference>
<dbReference type="OrthoDB" id="10261556at2759"/>
<dbReference type="EMBL" id="KV784353">
    <property type="protein sequence ID" value="OEU21902.1"/>
    <property type="molecule type" value="Genomic_DNA"/>
</dbReference>
<accession>A0A1E7FUT5</accession>
<organism evidence="1 2">
    <name type="scientific">Fragilariopsis cylindrus CCMP1102</name>
    <dbReference type="NCBI Taxonomy" id="635003"/>
    <lineage>
        <taxon>Eukaryota</taxon>
        <taxon>Sar</taxon>
        <taxon>Stramenopiles</taxon>
        <taxon>Ochrophyta</taxon>
        <taxon>Bacillariophyta</taxon>
        <taxon>Bacillariophyceae</taxon>
        <taxon>Bacillariophycidae</taxon>
        <taxon>Bacillariales</taxon>
        <taxon>Bacillariaceae</taxon>
        <taxon>Fragilariopsis</taxon>
    </lineage>
</organism>
<name>A0A1E7FUT5_9STRA</name>
<evidence type="ECO:0000313" key="1">
    <source>
        <dbReference type="EMBL" id="OEU21902.1"/>
    </source>
</evidence>
<dbReference type="AlphaFoldDB" id="A0A1E7FUT5"/>
<keyword evidence="2" id="KW-1185">Reference proteome</keyword>
<dbReference type="InParanoid" id="A0A1E7FUT5"/>
<sequence length="120" mass="13504">MYILKSPSMDKAASLITASHDLRTKKDETKPKLSLLPSNLKHSYRLLKPCFNEYNEDNDMNKKDGIVVEDDKDTTMLNTRCYTLKQELRQRSFPPEAGSGAQYSLFDAFKMAGGSVYSGG</sequence>
<dbReference type="KEGG" id="fcy:FRACYDRAFT_232048"/>
<proteinExistence type="predicted"/>
<gene>
    <name evidence="1" type="ORF">FRACYDRAFT_232048</name>
</gene>
<protein>
    <submittedName>
        <fullName evidence="1">Uncharacterized protein</fullName>
    </submittedName>
</protein>
<reference evidence="1 2" key="1">
    <citation type="submission" date="2016-09" db="EMBL/GenBank/DDBJ databases">
        <title>Extensive genetic diversity and differential bi-allelic expression allows diatom success in the polar Southern Ocean.</title>
        <authorList>
            <consortium name="DOE Joint Genome Institute"/>
            <person name="Mock T."/>
            <person name="Otillar R.P."/>
            <person name="Strauss J."/>
            <person name="Dupont C."/>
            <person name="Frickenhaus S."/>
            <person name="Maumus F."/>
            <person name="Mcmullan M."/>
            <person name="Sanges R."/>
            <person name="Schmutz J."/>
            <person name="Toseland A."/>
            <person name="Valas R."/>
            <person name="Veluchamy A."/>
            <person name="Ward B.J."/>
            <person name="Allen A."/>
            <person name="Barry K."/>
            <person name="Falciatore A."/>
            <person name="Ferrante M."/>
            <person name="Fortunato A.E."/>
            <person name="Gloeckner G."/>
            <person name="Gruber A."/>
            <person name="Hipkin R."/>
            <person name="Janech M."/>
            <person name="Kroth P."/>
            <person name="Leese F."/>
            <person name="Lindquist E."/>
            <person name="Lyon B.R."/>
            <person name="Martin J."/>
            <person name="Mayer C."/>
            <person name="Parker M."/>
            <person name="Quesneville H."/>
            <person name="Raymond J."/>
            <person name="Uhlig C."/>
            <person name="Valentin K.U."/>
            <person name="Worden A.Z."/>
            <person name="Armbrust E.V."/>
            <person name="Bowler C."/>
            <person name="Green B."/>
            <person name="Moulton V."/>
            <person name="Van Oosterhout C."/>
            <person name="Grigoriev I."/>
        </authorList>
    </citation>
    <scope>NUCLEOTIDE SEQUENCE [LARGE SCALE GENOMIC DNA]</scope>
    <source>
        <strain evidence="1 2">CCMP1102</strain>
    </source>
</reference>
<evidence type="ECO:0000313" key="2">
    <source>
        <dbReference type="Proteomes" id="UP000095751"/>
    </source>
</evidence>